<evidence type="ECO:0000256" key="1">
    <source>
        <dbReference type="SAM" id="Coils"/>
    </source>
</evidence>
<organism evidence="2 3">
    <name type="scientific">Natronocalculus amylovorans</name>
    <dbReference type="NCBI Taxonomy" id="2917812"/>
    <lineage>
        <taxon>Archaea</taxon>
        <taxon>Methanobacteriati</taxon>
        <taxon>Methanobacteriota</taxon>
        <taxon>Stenosarchaea group</taxon>
        <taxon>Halobacteria</taxon>
        <taxon>Halobacteriales</taxon>
        <taxon>Haloferacaceae</taxon>
        <taxon>Natronocalculus</taxon>
    </lineage>
</organism>
<dbReference type="AlphaFoldDB" id="A0AAE3K884"/>
<dbReference type="InterPro" id="IPR058321">
    <property type="entry name" value="DUF8008"/>
</dbReference>
<keyword evidence="1" id="KW-0175">Coiled coil</keyword>
<comment type="caution">
    <text evidence="2">The sequence shown here is derived from an EMBL/GenBank/DDBJ whole genome shotgun (WGS) entry which is preliminary data.</text>
</comment>
<protein>
    <submittedName>
        <fullName evidence="2">Uncharacterized protein</fullName>
    </submittedName>
</protein>
<gene>
    <name evidence="2" type="ORF">AArcSt2_07455</name>
</gene>
<reference evidence="2" key="2">
    <citation type="submission" date="2022-02" db="EMBL/GenBank/DDBJ databases">
        <authorList>
            <person name="Elcheninov A.G."/>
            <person name="Sorokin D.Y."/>
            <person name="Kublanov I.V."/>
        </authorList>
    </citation>
    <scope>NUCLEOTIDE SEQUENCE</scope>
    <source>
        <strain evidence="2">AArc-St2</strain>
    </source>
</reference>
<proteinExistence type="predicted"/>
<dbReference type="Pfam" id="PF26032">
    <property type="entry name" value="DUF8008"/>
    <property type="match status" value="1"/>
</dbReference>
<dbReference type="EMBL" id="JAKRVX010000002">
    <property type="protein sequence ID" value="MCL9816776.1"/>
    <property type="molecule type" value="Genomic_DNA"/>
</dbReference>
<reference evidence="2" key="1">
    <citation type="journal article" date="2022" name="Syst. Appl. Microbiol.">
        <title>Natronocalculus amylovorans gen. nov., sp. nov., and Natranaeroarchaeum aerophilus sp. nov., dominant culturable amylolytic natronoarchaea from hypersaline soda lakes in southwestern Siberia.</title>
        <authorList>
            <person name="Sorokin D.Y."/>
            <person name="Elcheninov A.G."/>
            <person name="Khizhniak T.V."/>
            <person name="Koenen M."/>
            <person name="Bale N.J."/>
            <person name="Damste J.S.S."/>
            <person name="Kublanov I.V."/>
        </authorList>
    </citation>
    <scope>NUCLEOTIDE SEQUENCE</scope>
    <source>
        <strain evidence="2">AArc-St2</strain>
    </source>
</reference>
<accession>A0AAE3K884</accession>
<keyword evidence="3" id="KW-1185">Reference proteome</keyword>
<dbReference type="RefSeq" id="WP_250583627.1">
    <property type="nucleotide sequence ID" value="NZ_JAKRVX010000002.1"/>
</dbReference>
<dbReference type="Proteomes" id="UP001203207">
    <property type="component" value="Unassembled WGS sequence"/>
</dbReference>
<evidence type="ECO:0000313" key="3">
    <source>
        <dbReference type="Proteomes" id="UP001203207"/>
    </source>
</evidence>
<sequence>MTIERIDRLHATIDQLTDRLAELEETVAENEALKTRIEEVEAENDQLREELAEHERRIDATDAKTDAIAKKSHLNKDRIEALQSRELEKGAHLETAHVDTRTIDVHDNKLEKLTKDDGKQYFRLPNGEDPLDRGGQIQLAHGDLLPVQQLARLDENLLRSTTSSRPARLAAKLWKARADDTVGDNPWKNGSQTIREFVKASDLKQWIRRQDPGVSESYAKKLVSRTIDALLDLTKNRIAIRRKQERKNGLSYTERRIILPSDVSIPGEFGRASVPDRPETGGVHG</sequence>
<feature type="coiled-coil region" evidence="1">
    <location>
        <begin position="6"/>
        <end position="64"/>
    </location>
</feature>
<evidence type="ECO:0000313" key="2">
    <source>
        <dbReference type="EMBL" id="MCL9816776.1"/>
    </source>
</evidence>
<name>A0AAE3K884_9EURY</name>